<name>A0ABN2N430_9PSEU</name>
<reference evidence="1 2" key="1">
    <citation type="journal article" date="2019" name="Int. J. Syst. Evol. Microbiol.">
        <title>The Global Catalogue of Microorganisms (GCM) 10K type strain sequencing project: providing services to taxonomists for standard genome sequencing and annotation.</title>
        <authorList>
            <consortium name="The Broad Institute Genomics Platform"/>
            <consortium name="The Broad Institute Genome Sequencing Center for Infectious Disease"/>
            <person name="Wu L."/>
            <person name="Ma J."/>
        </authorList>
    </citation>
    <scope>NUCLEOTIDE SEQUENCE [LARGE SCALE GENOMIC DNA]</scope>
    <source>
        <strain evidence="1 2">JCM 16009</strain>
    </source>
</reference>
<dbReference type="EMBL" id="BAAAQK010000009">
    <property type="protein sequence ID" value="GAA1850198.1"/>
    <property type="molecule type" value="Genomic_DNA"/>
</dbReference>
<accession>A0ABN2N430</accession>
<dbReference type="RefSeq" id="WP_344417389.1">
    <property type="nucleotide sequence ID" value="NZ_BAAAQK010000009.1"/>
</dbReference>
<protein>
    <recommendedName>
        <fullName evidence="3">Monooxygenase</fullName>
    </recommendedName>
</protein>
<evidence type="ECO:0000313" key="1">
    <source>
        <dbReference type="EMBL" id="GAA1850198.1"/>
    </source>
</evidence>
<dbReference type="Proteomes" id="UP001500449">
    <property type="component" value="Unassembled WGS sequence"/>
</dbReference>
<dbReference type="Pfam" id="PF08803">
    <property type="entry name" value="ydhR"/>
    <property type="match status" value="1"/>
</dbReference>
<dbReference type="InterPro" id="IPR011008">
    <property type="entry name" value="Dimeric_a/b-barrel"/>
</dbReference>
<dbReference type="InterPro" id="IPR014910">
    <property type="entry name" value="YdhR"/>
</dbReference>
<dbReference type="SUPFAM" id="SSF54909">
    <property type="entry name" value="Dimeric alpha+beta barrel"/>
    <property type="match status" value="1"/>
</dbReference>
<gene>
    <name evidence="1" type="ORF">GCM10009836_32490</name>
</gene>
<evidence type="ECO:0000313" key="2">
    <source>
        <dbReference type="Proteomes" id="UP001500449"/>
    </source>
</evidence>
<sequence>MHTVVITFELVDMTPEQYRDVCSELAPAFAAVPGLLTKIWLTTPADGRRGGIYLFGDAAAGDDFLGSALARGVATNPHFGDLTVRRFEVDEETTARTQPVLTVVGAPAQV</sequence>
<dbReference type="Gene3D" id="3.30.70.100">
    <property type="match status" value="1"/>
</dbReference>
<evidence type="ECO:0008006" key="3">
    <source>
        <dbReference type="Google" id="ProtNLM"/>
    </source>
</evidence>
<comment type="caution">
    <text evidence="1">The sequence shown here is derived from an EMBL/GenBank/DDBJ whole genome shotgun (WGS) entry which is preliminary data.</text>
</comment>
<organism evidence="1 2">
    <name type="scientific">Pseudonocardia ailaonensis</name>
    <dbReference type="NCBI Taxonomy" id="367279"/>
    <lineage>
        <taxon>Bacteria</taxon>
        <taxon>Bacillati</taxon>
        <taxon>Actinomycetota</taxon>
        <taxon>Actinomycetes</taxon>
        <taxon>Pseudonocardiales</taxon>
        <taxon>Pseudonocardiaceae</taxon>
        <taxon>Pseudonocardia</taxon>
    </lineage>
</organism>
<proteinExistence type="predicted"/>
<keyword evidence="2" id="KW-1185">Reference proteome</keyword>